<evidence type="ECO:0000256" key="2">
    <source>
        <dbReference type="ARBA" id="ARBA00023143"/>
    </source>
</evidence>
<dbReference type="InterPro" id="IPR001492">
    <property type="entry name" value="Flagellin"/>
</dbReference>
<accession>A0A0P1GEB5</accession>
<evidence type="ECO:0000256" key="3">
    <source>
        <dbReference type="RuleBase" id="RU362073"/>
    </source>
</evidence>
<comment type="subcellular location">
    <subcellularLocation>
        <location evidence="3">Secreted</location>
    </subcellularLocation>
    <subcellularLocation>
        <location evidence="3">Bacterial flagellum</location>
    </subcellularLocation>
</comment>
<evidence type="ECO:0000313" key="6">
    <source>
        <dbReference type="EMBL" id="CUH79762.1"/>
    </source>
</evidence>
<keyword evidence="6" id="KW-0282">Flagellum</keyword>
<feature type="domain" description="Flagellin C-terminal" evidence="5">
    <location>
        <begin position="256"/>
        <end position="334"/>
    </location>
</feature>
<keyword evidence="6" id="KW-0966">Cell projection</keyword>
<name>A0A0P1GEB5_9RHOB</name>
<dbReference type="InterPro" id="IPR001029">
    <property type="entry name" value="Flagellin_N"/>
</dbReference>
<sequence length="334" mass="35730">MMVRSYGDMAQYLFLRNRSVDLNDTLDTLTQEISTGISSNLPEKLGGDLGFVTDLERSIAKMDSYQVAAQETALFASTAQTFIGRINDNAQSIGTDILALTAGTNDTTTQSLADQSRVYLESAISNLNGQLSGRSLFAGTDTAAVPLESADTMMAALQVEVSGLTDPDDIVAAVEDWFNDPTGFDVVMYNGSTSDVAPVRIGTAEEVSISLRADDDRFKDAMMGFALGALAGDETLGLTPGEAGDLLDRAGVRIVAAQTSLTEVQADLGFIEHRIEETQTRNAAALTSMSVTLNDLILADTAESASRLEEVQFQLEALYTITARSSQLNLLNYM</sequence>
<organism evidence="6 7">
    <name type="scientific">Tritonibacter multivorans</name>
    <dbReference type="NCBI Taxonomy" id="928856"/>
    <lineage>
        <taxon>Bacteria</taxon>
        <taxon>Pseudomonadati</taxon>
        <taxon>Pseudomonadota</taxon>
        <taxon>Alphaproteobacteria</taxon>
        <taxon>Rhodobacterales</taxon>
        <taxon>Paracoccaceae</taxon>
        <taxon>Tritonibacter</taxon>
    </lineage>
</organism>
<comment type="similarity">
    <text evidence="1 3">Belongs to the bacterial flagellin family.</text>
</comment>
<dbReference type="InterPro" id="IPR046358">
    <property type="entry name" value="Flagellin_C"/>
</dbReference>
<keyword evidence="3" id="KW-0964">Secreted</keyword>
<dbReference type="SUPFAM" id="SSF64518">
    <property type="entry name" value="Phase 1 flagellin"/>
    <property type="match status" value="1"/>
</dbReference>
<protein>
    <recommendedName>
        <fullName evidence="3">Flagellin</fullName>
    </recommendedName>
</protein>
<evidence type="ECO:0000313" key="7">
    <source>
        <dbReference type="Proteomes" id="UP000052022"/>
    </source>
</evidence>
<dbReference type="GO" id="GO:0009288">
    <property type="term" value="C:bacterial-type flagellum"/>
    <property type="evidence" value="ECO:0007669"/>
    <property type="project" value="UniProtKB-SubCell"/>
</dbReference>
<reference evidence="6 7" key="1">
    <citation type="submission" date="2015-09" db="EMBL/GenBank/DDBJ databases">
        <authorList>
            <consortium name="Swine Surveillance"/>
        </authorList>
    </citation>
    <scope>NUCLEOTIDE SEQUENCE [LARGE SCALE GENOMIC DNA]</scope>
    <source>
        <strain evidence="6 7">CECT 7557</strain>
    </source>
</reference>
<dbReference type="OrthoDB" id="7312911at2"/>
<dbReference type="PANTHER" id="PTHR42792:SF1">
    <property type="entry name" value="FLAGELLAR HOOK-ASSOCIATED PROTEIN 3"/>
    <property type="match status" value="1"/>
</dbReference>
<evidence type="ECO:0000259" key="5">
    <source>
        <dbReference type="Pfam" id="PF00700"/>
    </source>
</evidence>
<evidence type="ECO:0000256" key="1">
    <source>
        <dbReference type="ARBA" id="ARBA00005709"/>
    </source>
</evidence>
<proteinExistence type="inferred from homology"/>
<dbReference type="GO" id="GO:0005576">
    <property type="term" value="C:extracellular region"/>
    <property type="evidence" value="ECO:0007669"/>
    <property type="project" value="UniProtKB-SubCell"/>
</dbReference>
<keyword evidence="6" id="KW-0969">Cilium</keyword>
<feature type="domain" description="Flagellin N-terminal" evidence="4">
    <location>
        <begin position="17"/>
        <end position="141"/>
    </location>
</feature>
<dbReference type="AlphaFoldDB" id="A0A0P1GEB5"/>
<dbReference type="Pfam" id="PF00700">
    <property type="entry name" value="Flagellin_C"/>
    <property type="match status" value="1"/>
</dbReference>
<dbReference type="GO" id="GO:0005198">
    <property type="term" value="F:structural molecule activity"/>
    <property type="evidence" value="ECO:0007669"/>
    <property type="project" value="UniProtKB-UniRule"/>
</dbReference>
<dbReference type="Pfam" id="PF00669">
    <property type="entry name" value="Flagellin_N"/>
    <property type="match status" value="1"/>
</dbReference>
<dbReference type="RefSeq" id="WP_058290576.1">
    <property type="nucleotide sequence ID" value="NZ_CYSD01000037.1"/>
</dbReference>
<keyword evidence="7" id="KW-1185">Reference proteome</keyword>
<dbReference type="STRING" id="928856.SAMN04488049_101157"/>
<dbReference type="Gene3D" id="1.20.1330.10">
    <property type="entry name" value="f41 fragment of flagellin, N-terminal domain"/>
    <property type="match status" value="1"/>
</dbReference>
<dbReference type="EMBL" id="CYSD01000037">
    <property type="protein sequence ID" value="CUH79762.1"/>
    <property type="molecule type" value="Genomic_DNA"/>
</dbReference>
<dbReference type="Proteomes" id="UP000052022">
    <property type="component" value="Unassembled WGS sequence"/>
</dbReference>
<dbReference type="PANTHER" id="PTHR42792">
    <property type="entry name" value="FLAGELLIN"/>
    <property type="match status" value="1"/>
</dbReference>
<gene>
    <name evidence="6" type="ORF">TRM7557_02561</name>
</gene>
<evidence type="ECO:0000259" key="4">
    <source>
        <dbReference type="Pfam" id="PF00669"/>
    </source>
</evidence>
<comment type="function">
    <text evidence="3">Flagellin is the subunit protein which polymerizes to form the filaments of bacterial flagella.</text>
</comment>
<keyword evidence="2 3" id="KW-0975">Bacterial flagellum</keyword>